<keyword evidence="3" id="KW-0479">Metal-binding</keyword>
<evidence type="ECO:0000256" key="4">
    <source>
        <dbReference type="ARBA" id="ARBA00022784"/>
    </source>
</evidence>
<sequence length="679" mass="75686">MSSASSFVCSPIASASSGCLLPPSKHGTGPSIGKLQGRRLSCRAAATSGSGGDENQQVRRNIDRRDVLFGLSGFAAVTSTKLGLALAADAEPVCASVPITAEVLKCSLTDDFDCPAEYDATQVIDFKSLPLPSGPPRVRRPAHELDDAYVKKFEEAIRRMKELDEDDPRSYYNQSGIHEAYCDQHYNVVSSGSPDVMFDVHFSSIFAPWHRMYIYFFERILGDLIGDPTFGLPYWNWDSPEGMMLPSIFLNESSPLYNANRNQQRLRSFMDLNLGPAKQPNLPEPECTGDALCLLENNLYSMYRQMTVDTPEEFLGGKFCSFGTKYTGSLENGAHTAAHIWAGGDMGSLKTAARDPVFYCNHSNVDRMWHLWTTTLGRDNLPYQEWLDTSFVFYDEMRRPVRISVQDVLDNGKLGYTYQEKRNLEWLQKRPMPSTVINRPVSTQKPVTPASSFPITLNKGQNQYVTVARPQNAQAAGGSSRKAPEVLVFDLTVDPCQFAKFDVLLNVPRGQEGIVGPKNSEYAGSFMYVPHSSGDDDDGSRFSRGRGRRDRRDDDRGRGRGDRGRDDDRGRRSDRGRGDRGRDDDRGRGRGGDRGRDDDRGRGRGGDRGRDDDRGRGRGGDRGRGDRGRMMENQDVSYRLNLREIIADLNCGRDTTLDITIVPIAGEKTLVKSVRVDIL</sequence>
<keyword evidence="5" id="KW-0560">Oxidoreductase</keyword>
<dbReference type="AlphaFoldDB" id="A0AAD8QVW5"/>
<feature type="compositionally biased region" description="Basic and acidic residues" evidence="8">
    <location>
        <begin position="550"/>
        <end position="632"/>
    </location>
</feature>
<dbReference type="GO" id="GO:0046872">
    <property type="term" value="F:metal ion binding"/>
    <property type="evidence" value="ECO:0007669"/>
    <property type="project" value="UniProtKB-KW"/>
</dbReference>
<dbReference type="Proteomes" id="UP001231189">
    <property type="component" value="Unassembled WGS sequence"/>
</dbReference>
<evidence type="ECO:0000256" key="3">
    <source>
        <dbReference type="ARBA" id="ARBA00022723"/>
    </source>
</evidence>
<keyword evidence="4" id="KW-0883">Thioether bond</keyword>
<dbReference type="InterPro" id="IPR013788">
    <property type="entry name" value="Hemocyanin/hexamerin"/>
</dbReference>
<organism evidence="10 11">
    <name type="scientific">Lolium multiflorum</name>
    <name type="common">Italian ryegrass</name>
    <name type="synonym">Lolium perenne subsp. multiflorum</name>
    <dbReference type="NCBI Taxonomy" id="4521"/>
    <lineage>
        <taxon>Eukaryota</taxon>
        <taxon>Viridiplantae</taxon>
        <taxon>Streptophyta</taxon>
        <taxon>Embryophyta</taxon>
        <taxon>Tracheophyta</taxon>
        <taxon>Spermatophyta</taxon>
        <taxon>Magnoliopsida</taxon>
        <taxon>Liliopsida</taxon>
        <taxon>Poales</taxon>
        <taxon>Poaceae</taxon>
        <taxon>BOP clade</taxon>
        <taxon>Pooideae</taxon>
        <taxon>Poodae</taxon>
        <taxon>Poeae</taxon>
        <taxon>Poeae Chloroplast Group 2 (Poeae type)</taxon>
        <taxon>Loliodinae</taxon>
        <taxon>Loliinae</taxon>
        <taxon>Lolium</taxon>
    </lineage>
</organism>
<dbReference type="PANTHER" id="PTHR11474">
    <property type="entry name" value="TYROSINASE FAMILY MEMBER"/>
    <property type="match status" value="1"/>
</dbReference>
<evidence type="ECO:0000313" key="10">
    <source>
        <dbReference type="EMBL" id="KAK1609146.1"/>
    </source>
</evidence>
<dbReference type="Pfam" id="PF12143">
    <property type="entry name" value="PPO1_KFDV"/>
    <property type="match status" value="1"/>
</dbReference>
<keyword evidence="6" id="KW-0186">Copper</keyword>
<name>A0AAD8QVW5_LOLMU</name>
<feature type="region of interest" description="Disordered" evidence="8">
    <location>
        <begin position="526"/>
        <end position="632"/>
    </location>
</feature>
<dbReference type="PRINTS" id="PR00092">
    <property type="entry name" value="TYROSINASE"/>
</dbReference>
<comment type="similarity">
    <text evidence="2">Belongs to the tyrosinase family.</text>
</comment>
<dbReference type="Gene3D" id="1.10.1280.10">
    <property type="entry name" value="Di-copper center containing domain from catechol oxidase"/>
    <property type="match status" value="1"/>
</dbReference>
<dbReference type="InterPro" id="IPR002227">
    <property type="entry name" value="Tyrosinase_Cu-bd"/>
</dbReference>
<dbReference type="Pfam" id="PF00264">
    <property type="entry name" value="Tyrosinase"/>
    <property type="match status" value="1"/>
</dbReference>
<keyword evidence="7" id="KW-1015">Disulfide bond</keyword>
<dbReference type="InterPro" id="IPR022739">
    <property type="entry name" value="Polyphenol_oxidase_cen"/>
</dbReference>
<evidence type="ECO:0000256" key="8">
    <source>
        <dbReference type="SAM" id="MobiDB-lite"/>
    </source>
</evidence>
<evidence type="ECO:0000256" key="1">
    <source>
        <dbReference type="ARBA" id="ARBA00001973"/>
    </source>
</evidence>
<evidence type="ECO:0000256" key="6">
    <source>
        <dbReference type="ARBA" id="ARBA00023008"/>
    </source>
</evidence>
<proteinExistence type="inferred from homology"/>
<dbReference type="SUPFAM" id="SSF48056">
    <property type="entry name" value="Di-copper centre-containing domain"/>
    <property type="match status" value="1"/>
</dbReference>
<dbReference type="GO" id="GO:0004097">
    <property type="term" value="F:catechol oxidase activity"/>
    <property type="evidence" value="ECO:0007669"/>
    <property type="project" value="InterPro"/>
</dbReference>
<evidence type="ECO:0000256" key="7">
    <source>
        <dbReference type="ARBA" id="ARBA00023157"/>
    </source>
</evidence>
<evidence type="ECO:0000259" key="9">
    <source>
        <dbReference type="PROSITE" id="PS00498"/>
    </source>
</evidence>
<dbReference type="EMBL" id="JAUUTY010000007">
    <property type="protein sequence ID" value="KAK1609146.1"/>
    <property type="molecule type" value="Genomic_DNA"/>
</dbReference>
<gene>
    <name evidence="10" type="ORF">QYE76_032819</name>
</gene>
<dbReference type="InterPro" id="IPR008922">
    <property type="entry name" value="Di-copper_centre_dom_sf"/>
</dbReference>
<reference evidence="10" key="1">
    <citation type="submission" date="2023-07" db="EMBL/GenBank/DDBJ databases">
        <title>A chromosome-level genome assembly of Lolium multiflorum.</title>
        <authorList>
            <person name="Chen Y."/>
            <person name="Copetti D."/>
            <person name="Kolliker R."/>
            <person name="Studer B."/>
        </authorList>
    </citation>
    <scope>NUCLEOTIDE SEQUENCE</scope>
    <source>
        <strain evidence="10">02402/16</strain>
        <tissue evidence="10">Leaf</tissue>
    </source>
</reference>
<dbReference type="InterPro" id="IPR022740">
    <property type="entry name" value="Polyphenol_oxidase_C"/>
</dbReference>
<evidence type="ECO:0000256" key="2">
    <source>
        <dbReference type="ARBA" id="ARBA00009928"/>
    </source>
</evidence>
<keyword evidence="11" id="KW-1185">Reference proteome</keyword>
<feature type="domain" description="Tyrosinase copper-binding" evidence="9">
    <location>
        <begin position="355"/>
        <end position="366"/>
    </location>
</feature>
<protein>
    <recommendedName>
        <fullName evidence="9">Tyrosinase copper-binding domain-containing protein</fullName>
    </recommendedName>
</protein>
<comment type="caution">
    <text evidence="10">The sequence shown here is derived from an EMBL/GenBank/DDBJ whole genome shotgun (WGS) entry which is preliminary data.</text>
</comment>
<dbReference type="PANTHER" id="PTHR11474:SF117">
    <property type="entry name" value="POLYPHENOL OXIDASE CHLOROPLASTIC"/>
    <property type="match status" value="1"/>
</dbReference>
<evidence type="ECO:0000313" key="11">
    <source>
        <dbReference type="Proteomes" id="UP001231189"/>
    </source>
</evidence>
<evidence type="ECO:0000256" key="5">
    <source>
        <dbReference type="ARBA" id="ARBA00023002"/>
    </source>
</evidence>
<dbReference type="Pfam" id="PF12142">
    <property type="entry name" value="PPO1_DWL"/>
    <property type="match status" value="1"/>
</dbReference>
<accession>A0AAD8QVW5</accession>
<dbReference type="PROSITE" id="PS00498">
    <property type="entry name" value="TYROSINASE_2"/>
    <property type="match status" value="1"/>
</dbReference>
<dbReference type="InterPro" id="IPR050316">
    <property type="entry name" value="Tyrosinase/Hemocyanin"/>
</dbReference>
<comment type="cofactor">
    <cofactor evidence="1">
        <name>Cu(2+)</name>
        <dbReference type="ChEBI" id="CHEBI:29036"/>
    </cofactor>
</comment>
<dbReference type="PROSITE" id="PS00210">
    <property type="entry name" value="HEMOCYANIN_2"/>
    <property type="match status" value="1"/>
</dbReference>